<dbReference type="Pfam" id="PF00534">
    <property type="entry name" value="Glycos_transf_1"/>
    <property type="match status" value="1"/>
</dbReference>
<keyword evidence="6" id="KW-1185">Reference proteome</keyword>
<accession>A0ABP8KI36</accession>
<dbReference type="Gene3D" id="3.40.50.2000">
    <property type="entry name" value="Glycogen Phosphorylase B"/>
    <property type="match status" value="2"/>
</dbReference>
<evidence type="ECO:0000259" key="3">
    <source>
        <dbReference type="Pfam" id="PF00534"/>
    </source>
</evidence>
<feature type="domain" description="Glycosyl transferase family 1" evidence="3">
    <location>
        <begin position="215"/>
        <end position="382"/>
    </location>
</feature>
<evidence type="ECO:0000256" key="1">
    <source>
        <dbReference type="ARBA" id="ARBA00022676"/>
    </source>
</evidence>
<feature type="domain" description="Glycosyltransferase subfamily 4-like N-terminal" evidence="4">
    <location>
        <begin position="52"/>
        <end position="185"/>
    </location>
</feature>
<evidence type="ECO:0000313" key="6">
    <source>
        <dbReference type="Proteomes" id="UP001500945"/>
    </source>
</evidence>
<dbReference type="Pfam" id="PF13439">
    <property type="entry name" value="Glyco_transf_4"/>
    <property type="match status" value="1"/>
</dbReference>
<keyword evidence="1" id="KW-0328">Glycosyltransferase</keyword>
<gene>
    <name evidence="5" type="ORF">GCM10023168_24050</name>
</gene>
<comment type="caution">
    <text evidence="5">The sequence shown here is derived from an EMBL/GenBank/DDBJ whole genome shotgun (WGS) entry which is preliminary data.</text>
</comment>
<evidence type="ECO:0000259" key="4">
    <source>
        <dbReference type="Pfam" id="PF13439"/>
    </source>
</evidence>
<proteinExistence type="predicted"/>
<organism evidence="5 6">
    <name type="scientific">Fodinibacter luteus</name>
    <dbReference type="NCBI Taxonomy" id="552064"/>
    <lineage>
        <taxon>Bacteria</taxon>
        <taxon>Bacillati</taxon>
        <taxon>Actinomycetota</taxon>
        <taxon>Actinomycetes</taxon>
        <taxon>Micrococcales</taxon>
        <taxon>Intrasporangiaceae</taxon>
        <taxon>Fodinibacter (ex Wang et al. 2009)</taxon>
    </lineage>
</organism>
<dbReference type="EMBL" id="BAABGM010000015">
    <property type="protein sequence ID" value="GAA4407705.1"/>
    <property type="molecule type" value="Genomic_DNA"/>
</dbReference>
<dbReference type="Proteomes" id="UP001500945">
    <property type="component" value="Unassembled WGS sequence"/>
</dbReference>
<dbReference type="SUPFAM" id="SSF53756">
    <property type="entry name" value="UDP-Glycosyltransferase/glycogen phosphorylase"/>
    <property type="match status" value="1"/>
</dbReference>
<keyword evidence="2" id="KW-0808">Transferase</keyword>
<sequence length="405" mass="44205">MSVPSCRWVARTLGRPLSIRSGLGQNRAMPPHEVPPNAPIRVLWLIKGLGPGGAEQLLVSSARVADHTRFSYRVAYVRPDKDQLVPRLAEWGVPATLIGAGPRGQLWWPWRLRALMREVDTVHAHSPLLAGVARLVARTIPARERPVTVSTEHNVWGNFSRSTRLLNAMTAGLDRHRWAVSNEVRSSMWRSRQGGAEVLVHGIVQSDTQPPAGTRERVRRELGVSEDAVVAITVANLRREKDYPNLLHAAQLALREEPSLVVLAVGQGPLADEVEDLHRQLTLGDSVRLLGYRTDVPDLLAASDLFVLASSSEGLPVSIMEAMTAGLPVVATAVGGVPEAVTEGETGLLVRAHDPKALAEAMVALARNRLLRDRMAAAARQRSTIYDIRTAVEAQERFYATLVPA</sequence>
<name>A0ABP8KI36_9MICO</name>
<protein>
    <submittedName>
        <fullName evidence="5">Glycosyltransferase family 4 protein</fullName>
    </submittedName>
</protein>
<dbReference type="PANTHER" id="PTHR12526">
    <property type="entry name" value="GLYCOSYLTRANSFERASE"/>
    <property type="match status" value="1"/>
</dbReference>
<reference evidence="6" key="1">
    <citation type="journal article" date="2019" name="Int. J. Syst. Evol. Microbiol.">
        <title>The Global Catalogue of Microorganisms (GCM) 10K type strain sequencing project: providing services to taxonomists for standard genome sequencing and annotation.</title>
        <authorList>
            <consortium name="The Broad Institute Genomics Platform"/>
            <consortium name="The Broad Institute Genome Sequencing Center for Infectious Disease"/>
            <person name="Wu L."/>
            <person name="Ma J."/>
        </authorList>
    </citation>
    <scope>NUCLEOTIDE SEQUENCE [LARGE SCALE GENOMIC DNA]</scope>
    <source>
        <strain evidence="6">JCM 17809</strain>
    </source>
</reference>
<dbReference type="InterPro" id="IPR001296">
    <property type="entry name" value="Glyco_trans_1"/>
</dbReference>
<dbReference type="InterPro" id="IPR028098">
    <property type="entry name" value="Glyco_trans_4-like_N"/>
</dbReference>
<dbReference type="PANTHER" id="PTHR12526:SF630">
    <property type="entry name" value="GLYCOSYLTRANSFERASE"/>
    <property type="match status" value="1"/>
</dbReference>
<evidence type="ECO:0000256" key="2">
    <source>
        <dbReference type="ARBA" id="ARBA00022679"/>
    </source>
</evidence>
<evidence type="ECO:0000313" key="5">
    <source>
        <dbReference type="EMBL" id="GAA4407705.1"/>
    </source>
</evidence>